<dbReference type="InterPro" id="IPR020846">
    <property type="entry name" value="MFS_dom"/>
</dbReference>
<comment type="similarity">
    <text evidence="3">Belongs to the major facilitator superfamily. TCR/Tet family.</text>
</comment>
<dbReference type="PANTHER" id="PTHR43124:SF3">
    <property type="entry name" value="CHLORAMPHENICOL EFFLUX PUMP RV0191"/>
    <property type="match status" value="1"/>
</dbReference>
<proteinExistence type="inferred from homology"/>
<feature type="transmembrane region" description="Helical" evidence="8">
    <location>
        <begin position="347"/>
        <end position="367"/>
    </location>
</feature>
<sequence>MSTSAERSNLHLLSDVNLYIIFGITLTAVMGVSSIAPAFPSIADAMDVSAQQIGLLITFFTLPGIFITPILGLLADRFGRKIVLVPSLFLFGIAGTACAFATSFEQMLFFRALQGMGSASLGALNLTLIGDLYSGNKRATAMGYNGSVLSIGTAFYPAVGGALAVIGWHYPFFLSLLAIPVGLFVLTKLEKTGSNGGLNMSEIFSNVASSLVSKKVIPLFVGIFLTFIMLYGGYITFFTILLDEKFGQNSFWIGIILSGSSFMTAYASSQLGKLTTRFSEVGLIRTAAILYLSIFLMLPLVENIWWFIIPVIIFGAAQGINIPSILNLLTGYADKEYRAAFLSVNWVVMRTGQALGPYLLGLVYAGFSLDATFYAAAFAAGLFVISSVFFMKEEWYITADASMLEDM</sequence>
<evidence type="ECO:0000256" key="2">
    <source>
        <dbReference type="ARBA" id="ARBA00004651"/>
    </source>
</evidence>
<dbReference type="PROSITE" id="PS00216">
    <property type="entry name" value="SUGAR_TRANSPORT_1"/>
    <property type="match status" value="1"/>
</dbReference>
<feature type="transmembrane region" description="Helical" evidence="8">
    <location>
        <begin position="281"/>
        <end position="298"/>
    </location>
</feature>
<dbReference type="InterPro" id="IPR011701">
    <property type="entry name" value="MFS"/>
</dbReference>
<feature type="transmembrane region" description="Helical" evidence="8">
    <location>
        <begin position="304"/>
        <end position="326"/>
    </location>
</feature>
<evidence type="ECO:0000313" key="10">
    <source>
        <dbReference type="EMBL" id="MFD2530977.1"/>
    </source>
</evidence>
<feature type="transmembrane region" description="Helical" evidence="8">
    <location>
        <begin position="108"/>
        <end position="129"/>
    </location>
</feature>
<reference evidence="11" key="1">
    <citation type="journal article" date="2019" name="Int. J. Syst. Evol. Microbiol.">
        <title>The Global Catalogue of Microorganisms (GCM) 10K type strain sequencing project: providing services to taxonomists for standard genome sequencing and annotation.</title>
        <authorList>
            <consortium name="The Broad Institute Genomics Platform"/>
            <consortium name="The Broad Institute Genome Sequencing Center for Infectious Disease"/>
            <person name="Wu L."/>
            <person name="Ma J."/>
        </authorList>
    </citation>
    <scope>NUCLEOTIDE SEQUENCE [LARGE SCALE GENOMIC DNA]</scope>
    <source>
        <strain evidence="11">KCTC 52042</strain>
    </source>
</reference>
<gene>
    <name evidence="10" type="ORF">ACFSVN_00795</name>
</gene>
<dbReference type="SUPFAM" id="SSF103473">
    <property type="entry name" value="MFS general substrate transporter"/>
    <property type="match status" value="1"/>
</dbReference>
<keyword evidence="5 8" id="KW-0812">Transmembrane</keyword>
<feature type="domain" description="Major facilitator superfamily (MFS) profile" evidence="9">
    <location>
        <begin position="11"/>
        <end position="395"/>
    </location>
</feature>
<dbReference type="PRINTS" id="PR01035">
    <property type="entry name" value="TCRTETA"/>
</dbReference>
<feature type="transmembrane region" description="Helical" evidence="8">
    <location>
        <begin position="53"/>
        <end position="75"/>
    </location>
</feature>
<name>A0ABW5JG31_9BACT</name>
<dbReference type="Pfam" id="PF07690">
    <property type="entry name" value="MFS_1"/>
    <property type="match status" value="1"/>
</dbReference>
<evidence type="ECO:0000256" key="1">
    <source>
        <dbReference type="ARBA" id="ARBA00003279"/>
    </source>
</evidence>
<feature type="transmembrane region" description="Helical" evidence="8">
    <location>
        <begin position="12"/>
        <end position="33"/>
    </location>
</feature>
<protein>
    <submittedName>
        <fullName evidence="10">MFS transporter</fullName>
    </submittedName>
</protein>
<dbReference type="InterPro" id="IPR050189">
    <property type="entry name" value="MFS_Efflux_Transporters"/>
</dbReference>
<dbReference type="InterPro" id="IPR005829">
    <property type="entry name" value="Sugar_transporter_CS"/>
</dbReference>
<dbReference type="Gene3D" id="1.20.1250.20">
    <property type="entry name" value="MFS general substrate transporter like domains"/>
    <property type="match status" value="1"/>
</dbReference>
<evidence type="ECO:0000256" key="7">
    <source>
        <dbReference type="ARBA" id="ARBA00023136"/>
    </source>
</evidence>
<evidence type="ECO:0000256" key="8">
    <source>
        <dbReference type="SAM" id="Phobius"/>
    </source>
</evidence>
<feature type="transmembrane region" description="Helical" evidence="8">
    <location>
        <begin position="216"/>
        <end position="238"/>
    </location>
</feature>
<comment type="subcellular location">
    <subcellularLocation>
        <location evidence="2">Cell membrane</location>
        <topology evidence="2">Multi-pass membrane protein</topology>
    </subcellularLocation>
</comment>
<dbReference type="PANTHER" id="PTHR43124">
    <property type="entry name" value="PURINE EFFLUX PUMP PBUE"/>
    <property type="match status" value="1"/>
</dbReference>
<comment type="caution">
    <text evidence="10">The sequence shown here is derived from an EMBL/GenBank/DDBJ whole genome shotgun (WGS) entry which is preliminary data.</text>
</comment>
<evidence type="ECO:0000256" key="3">
    <source>
        <dbReference type="ARBA" id="ARBA00007520"/>
    </source>
</evidence>
<dbReference type="CDD" id="cd17474">
    <property type="entry name" value="MFS_YfmO_like"/>
    <property type="match status" value="1"/>
</dbReference>
<dbReference type="InterPro" id="IPR036259">
    <property type="entry name" value="MFS_trans_sf"/>
</dbReference>
<evidence type="ECO:0000259" key="9">
    <source>
        <dbReference type="PROSITE" id="PS50850"/>
    </source>
</evidence>
<keyword evidence="7 8" id="KW-0472">Membrane</keyword>
<evidence type="ECO:0000256" key="5">
    <source>
        <dbReference type="ARBA" id="ARBA00022692"/>
    </source>
</evidence>
<evidence type="ECO:0000313" key="11">
    <source>
        <dbReference type="Proteomes" id="UP001597460"/>
    </source>
</evidence>
<comment type="function">
    <text evidence="1">Resistance to tetracycline by an active tetracycline efflux. This is an energy-dependent process that decreases the accumulation of the antibiotic in whole cells. This protein functions as a metal-tetracycline/H(+) antiporter.</text>
</comment>
<keyword evidence="11" id="KW-1185">Reference proteome</keyword>
<feature type="transmembrane region" description="Helical" evidence="8">
    <location>
        <begin position="250"/>
        <end position="269"/>
    </location>
</feature>
<keyword evidence="4" id="KW-1003">Cell membrane</keyword>
<feature type="transmembrane region" description="Helical" evidence="8">
    <location>
        <begin position="141"/>
        <end position="159"/>
    </location>
</feature>
<dbReference type="InterPro" id="IPR001958">
    <property type="entry name" value="Tet-R_TetA/multi-R_MdtG-like"/>
</dbReference>
<feature type="transmembrane region" description="Helical" evidence="8">
    <location>
        <begin position="373"/>
        <end position="391"/>
    </location>
</feature>
<dbReference type="Proteomes" id="UP001597460">
    <property type="component" value="Unassembled WGS sequence"/>
</dbReference>
<feature type="transmembrane region" description="Helical" evidence="8">
    <location>
        <begin position="82"/>
        <end position="102"/>
    </location>
</feature>
<dbReference type="RefSeq" id="WP_390297142.1">
    <property type="nucleotide sequence ID" value="NZ_JBHULI010000001.1"/>
</dbReference>
<feature type="transmembrane region" description="Helical" evidence="8">
    <location>
        <begin position="165"/>
        <end position="186"/>
    </location>
</feature>
<evidence type="ECO:0000256" key="6">
    <source>
        <dbReference type="ARBA" id="ARBA00022989"/>
    </source>
</evidence>
<evidence type="ECO:0000256" key="4">
    <source>
        <dbReference type="ARBA" id="ARBA00022475"/>
    </source>
</evidence>
<organism evidence="10 11">
    <name type="scientific">Gracilimonas halophila</name>
    <dbReference type="NCBI Taxonomy" id="1834464"/>
    <lineage>
        <taxon>Bacteria</taxon>
        <taxon>Pseudomonadati</taxon>
        <taxon>Balneolota</taxon>
        <taxon>Balneolia</taxon>
        <taxon>Balneolales</taxon>
        <taxon>Balneolaceae</taxon>
        <taxon>Gracilimonas</taxon>
    </lineage>
</organism>
<dbReference type="EMBL" id="JBHULI010000001">
    <property type="protein sequence ID" value="MFD2530977.1"/>
    <property type="molecule type" value="Genomic_DNA"/>
</dbReference>
<accession>A0ABW5JG31</accession>
<dbReference type="PROSITE" id="PS50850">
    <property type="entry name" value="MFS"/>
    <property type="match status" value="1"/>
</dbReference>
<keyword evidence="6 8" id="KW-1133">Transmembrane helix</keyword>